<dbReference type="EMBL" id="VTTN01000006">
    <property type="protein sequence ID" value="KAA0595406.1"/>
    <property type="molecule type" value="Genomic_DNA"/>
</dbReference>
<dbReference type="Pfam" id="PF06505">
    <property type="entry name" value="XylR_N"/>
    <property type="match status" value="1"/>
</dbReference>
<dbReference type="SUPFAM" id="SSF46689">
    <property type="entry name" value="Homeodomain-like"/>
    <property type="match status" value="1"/>
</dbReference>
<feature type="region of interest" description="Disordered" evidence="8">
    <location>
        <begin position="232"/>
        <end position="261"/>
    </location>
</feature>
<evidence type="ECO:0000259" key="9">
    <source>
        <dbReference type="PROSITE" id="PS50045"/>
    </source>
</evidence>
<evidence type="ECO:0000256" key="3">
    <source>
        <dbReference type="ARBA" id="ARBA00023012"/>
    </source>
</evidence>
<dbReference type="PRINTS" id="PR01590">
    <property type="entry name" value="HTHFIS"/>
</dbReference>
<dbReference type="GO" id="GO:0000160">
    <property type="term" value="P:phosphorelay signal transduction system"/>
    <property type="evidence" value="ECO:0007669"/>
    <property type="project" value="UniProtKB-KW"/>
</dbReference>
<dbReference type="InterPro" id="IPR010523">
    <property type="entry name" value="XylR_N"/>
</dbReference>
<dbReference type="InterPro" id="IPR024096">
    <property type="entry name" value="NO_sig/Golgi_transp_ligand-bd"/>
</dbReference>
<dbReference type="InterPro" id="IPR058031">
    <property type="entry name" value="AAA_lid_NorR"/>
</dbReference>
<evidence type="ECO:0000256" key="6">
    <source>
        <dbReference type="ARBA" id="ARBA00023159"/>
    </source>
</evidence>
<keyword evidence="1" id="KW-0547">Nucleotide-binding</keyword>
<dbReference type="Proteomes" id="UP000324927">
    <property type="component" value="Unassembled WGS sequence"/>
</dbReference>
<dbReference type="Gene3D" id="1.10.8.60">
    <property type="match status" value="1"/>
</dbReference>
<dbReference type="SMART" id="SM00989">
    <property type="entry name" value="V4R"/>
    <property type="match status" value="1"/>
</dbReference>
<keyword evidence="4" id="KW-0805">Transcription regulation</keyword>
<reference evidence="10 11" key="1">
    <citation type="submission" date="2019-08" db="EMBL/GenBank/DDBJ databases">
        <authorList>
            <person name="Grouzdev D."/>
            <person name="Tikhonova E."/>
            <person name="Kravchenko I."/>
        </authorList>
    </citation>
    <scope>NUCLEOTIDE SEQUENCE [LARGE SCALE GENOMIC DNA]</scope>
    <source>
        <strain evidence="10 11">59b</strain>
    </source>
</reference>
<proteinExistence type="predicted"/>
<sequence length="610" mass="66898">MDGQSVRQISLAEASRQSGKLMSRGCSDELDASAAPTMRELTECLYFSIGDGRIWLNDRRMLLFDVANLGMIRRELMDAIGVERTRALFTRVGYAQGARDADLIRRRWPSADLTLSFAAGPRIHTLEGFVKVTTRRFEFDIEKGHYLGEFLWHDSAEADEHITHCGVSGDPVCWMQVAYATGYTSRIFGKLILFREVECRGMGAPLCRVIGQPADAWGDAALDMEALGMTWEKPRRPGRKAAPSPEQPPTPTQREAGDDRGPVIGLSASFMAARHMLERVASTRATVLLVGESGVGKELFASTLHDLSPRRDGPFVALNCAAIPDTLVESELFGVEKGAYTGAAAARPGRFERADGGTLFLDEIASLSLVAQGKLLRALQQREIERVGGVRTVKVDVRVVAATNVDLRDEVKAGRFREDLFFRLNVFPIALPPLRERRDDIPLLMEHFLDLYAQEHGRRPPGFTRRATEALLNYRYPGNIRELQNLIERGVVCAADGEQIDIAHMFRPGEMAPPTAYSLEPDGRIGMHDLAADGTEAGDVFERLVADGLPLADLERGVLKAALTRHKGNVSAAARALNLTRATLEYRLSKHGLAPGPEKGAAAPLPPDAG</sequence>
<dbReference type="AlphaFoldDB" id="A0A5A9GLU4"/>
<dbReference type="InterPro" id="IPR004096">
    <property type="entry name" value="V4R"/>
</dbReference>
<dbReference type="Gene3D" id="1.10.10.60">
    <property type="entry name" value="Homeodomain-like"/>
    <property type="match status" value="1"/>
</dbReference>
<evidence type="ECO:0000256" key="7">
    <source>
        <dbReference type="ARBA" id="ARBA00023163"/>
    </source>
</evidence>
<keyword evidence="11" id="KW-1185">Reference proteome</keyword>
<dbReference type="Gene3D" id="3.40.50.300">
    <property type="entry name" value="P-loop containing nucleotide triphosphate hydrolases"/>
    <property type="match status" value="1"/>
</dbReference>
<dbReference type="Pfam" id="PF02954">
    <property type="entry name" value="HTH_8"/>
    <property type="match status" value="1"/>
</dbReference>
<dbReference type="InterPro" id="IPR009057">
    <property type="entry name" value="Homeodomain-like_sf"/>
</dbReference>
<keyword evidence="7" id="KW-0804">Transcription</keyword>
<protein>
    <submittedName>
        <fullName evidence="10">AAA domain-containing protein</fullName>
    </submittedName>
</protein>
<feature type="domain" description="Sigma-54 factor interaction" evidence="9">
    <location>
        <begin position="263"/>
        <end position="492"/>
    </location>
</feature>
<dbReference type="PROSITE" id="PS50045">
    <property type="entry name" value="SIGMA54_INTERACT_4"/>
    <property type="match status" value="1"/>
</dbReference>
<dbReference type="InterPro" id="IPR003593">
    <property type="entry name" value="AAA+_ATPase"/>
</dbReference>
<dbReference type="PROSITE" id="PS00676">
    <property type="entry name" value="SIGMA54_INTERACT_2"/>
    <property type="match status" value="1"/>
</dbReference>
<keyword evidence="2" id="KW-0067">ATP-binding</keyword>
<evidence type="ECO:0000256" key="4">
    <source>
        <dbReference type="ARBA" id="ARBA00023015"/>
    </source>
</evidence>
<feature type="region of interest" description="Disordered" evidence="8">
    <location>
        <begin position="590"/>
        <end position="610"/>
    </location>
</feature>
<dbReference type="GO" id="GO:0005524">
    <property type="term" value="F:ATP binding"/>
    <property type="evidence" value="ECO:0007669"/>
    <property type="project" value="UniProtKB-KW"/>
</dbReference>
<dbReference type="Pfam" id="PF25601">
    <property type="entry name" value="AAA_lid_14"/>
    <property type="match status" value="1"/>
</dbReference>
<evidence type="ECO:0000256" key="2">
    <source>
        <dbReference type="ARBA" id="ARBA00022840"/>
    </source>
</evidence>
<dbReference type="InterPro" id="IPR002197">
    <property type="entry name" value="HTH_Fis"/>
</dbReference>
<dbReference type="PANTHER" id="PTHR32071:SF117">
    <property type="entry name" value="PTS-DEPENDENT DIHYDROXYACETONE KINASE OPERON REGULATORY PROTEIN-RELATED"/>
    <property type="match status" value="1"/>
</dbReference>
<dbReference type="GO" id="GO:0006355">
    <property type="term" value="P:regulation of DNA-templated transcription"/>
    <property type="evidence" value="ECO:0007669"/>
    <property type="project" value="InterPro"/>
</dbReference>
<keyword evidence="5" id="KW-0238">DNA-binding</keyword>
<dbReference type="FunFam" id="3.40.50.300:FF:000006">
    <property type="entry name" value="DNA-binding transcriptional regulator NtrC"/>
    <property type="match status" value="1"/>
</dbReference>
<organism evidence="10 11">
    <name type="scientific">Azospirillum lipoferum</name>
    <dbReference type="NCBI Taxonomy" id="193"/>
    <lineage>
        <taxon>Bacteria</taxon>
        <taxon>Pseudomonadati</taxon>
        <taxon>Pseudomonadota</taxon>
        <taxon>Alphaproteobacteria</taxon>
        <taxon>Rhodospirillales</taxon>
        <taxon>Azospirillaceae</taxon>
        <taxon>Azospirillum</taxon>
    </lineage>
</organism>
<name>A0A5A9GLU4_AZOLI</name>
<accession>A0A5A9GLU4</accession>
<evidence type="ECO:0000256" key="5">
    <source>
        <dbReference type="ARBA" id="ARBA00023125"/>
    </source>
</evidence>
<dbReference type="InterPro" id="IPR027417">
    <property type="entry name" value="P-loop_NTPase"/>
</dbReference>
<comment type="caution">
    <text evidence="10">The sequence shown here is derived from an EMBL/GenBank/DDBJ whole genome shotgun (WGS) entry which is preliminary data.</text>
</comment>
<evidence type="ECO:0000256" key="1">
    <source>
        <dbReference type="ARBA" id="ARBA00022741"/>
    </source>
</evidence>
<dbReference type="InterPro" id="IPR025943">
    <property type="entry name" value="Sigma_54_int_dom_ATP-bd_2"/>
</dbReference>
<dbReference type="InterPro" id="IPR002078">
    <property type="entry name" value="Sigma_54_int"/>
</dbReference>
<dbReference type="PROSITE" id="PS00688">
    <property type="entry name" value="SIGMA54_INTERACT_3"/>
    <property type="match status" value="1"/>
</dbReference>
<keyword evidence="6" id="KW-0010">Activator</keyword>
<dbReference type="SUPFAM" id="SSF111126">
    <property type="entry name" value="Ligand-binding domain in the NO signalling and Golgi transport"/>
    <property type="match status" value="1"/>
</dbReference>
<evidence type="ECO:0000313" key="10">
    <source>
        <dbReference type="EMBL" id="KAA0595406.1"/>
    </source>
</evidence>
<dbReference type="SMART" id="SM00382">
    <property type="entry name" value="AAA"/>
    <property type="match status" value="1"/>
</dbReference>
<dbReference type="OrthoDB" id="9770562at2"/>
<dbReference type="Gene3D" id="3.30.1380.20">
    <property type="entry name" value="Trafficking protein particle complex subunit 3"/>
    <property type="match status" value="1"/>
</dbReference>
<dbReference type="GO" id="GO:0043565">
    <property type="term" value="F:sequence-specific DNA binding"/>
    <property type="evidence" value="ECO:0007669"/>
    <property type="project" value="InterPro"/>
</dbReference>
<evidence type="ECO:0000313" key="11">
    <source>
        <dbReference type="Proteomes" id="UP000324927"/>
    </source>
</evidence>
<dbReference type="InterPro" id="IPR025944">
    <property type="entry name" value="Sigma_54_int_dom_CS"/>
</dbReference>
<evidence type="ECO:0000256" key="8">
    <source>
        <dbReference type="SAM" id="MobiDB-lite"/>
    </source>
</evidence>
<dbReference type="CDD" id="cd00009">
    <property type="entry name" value="AAA"/>
    <property type="match status" value="1"/>
</dbReference>
<dbReference type="PROSITE" id="PS00675">
    <property type="entry name" value="SIGMA54_INTERACT_1"/>
    <property type="match status" value="1"/>
</dbReference>
<dbReference type="InterPro" id="IPR025662">
    <property type="entry name" value="Sigma_54_int_dom_ATP-bd_1"/>
</dbReference>
<keyword evidence="3" id="KW-0902">Two-component regulatory system</keyword>
<dbReference type="SUPFAM" id="SSF52540">
    <property type="entry name" value="P-loop containing nucleoside triphosphate hydrolases"/>
    <property type="match status" value="1"/>
</dbReference>
<gene>
    <name evidence="10" type="ORF">FZ942_17455</name>
</gene>
<dbReference type="Pfam" id="PF00158">
    <property type="entry name" value="Sigma54_activat"/>
    <property type="match status" value="1"/>
</dbReference>
<dbReference type="Pfam" id="PF02830">
    <property type="entry name" value="V4R"/>
    <property type="match status" value="1"/>
</dbReference>
<dbReference type="PANTHER" id="PTHR32071">
    <property type="entry name" value="TRANSCRIPTIONAL REGULATORY PROTEIN"/>
    <property type="match status" value="1"/>
</dbReference>